<dbReference type="eggNOG" id="KOG4129">
    <property type="taxonomic scope" value="Eukaryota"/>
</dbReference>
<dbReference type="SMR" id="B3MPZ1"/>
<dbReference type="OrthoDB" id="374045at2759"/>
<dbReference type="GO" id="GO:0004309">
    <property type="term" value="F:exopolyphosphatase activity"/>
    <property type="evidence" value="ECO:0007669"/>
    <property type="project" value="TreeGrafter"/>
</dbReference>
<dbReference type="InParanoid" id="B3MPZ1"/>
<dbReference type="EMBL" id="CH902621">
    <property type="protein sequence ID" value="EDV44417.1"/>
    <property type="molecule type" value="Genomic_DNA"/>
</dbReference>
<keyword evidence="2" id="KW-1185">Reference proteome</keyword>
<organism evidence="1 2">
    <name type="scientific">Drosophila ananassae</name>
    <name type="common">Fruit fly</name>
    <dbReference type="NCBI Taxonomy" id="7217"/>
    <lineage>
        <taxon>Eukaryota</taxon>
        <taxon>Metazoa</taxon>
        <taxon>Ecdysozoa</taxon>
        <taxon>Arthropoda</taxon>
        <taxon>Hexapoda</taxon>
        <taxon>Insecta</taxon>
        <taxon>Pterygota</taxon>
        <taxon>Neoptera</taxon>
        <taxon>Endopterygota</taxon>
        <taxon>Diptera</taxon>
        <taxon>Brachycera</taxon>
        <taxon>Muscomorpha</taxon>
        <taxon>Ephydroidea</taxon>
        <taxon>Drosophilidae</taxon>
        <taxon>Drosophila</taxon>
        <taxon>Sophophora</taxon>
    </lineage>
</organism>
<dbReference type="Proteomes" id="UP000007801">
    <property type="component" value="Unassembled WGS sequence"/>
</dbReference>
<dbReference type="PANTHER" id="PTHR12112:SF39">
    <property type="entry name" value="EG:152A3.5 PROTEIN (FBGN0003116_PN PROTEIN)"/>
    <property type="match status" value="1"/>
</dbReference>
<proteinExistence type="predicted"/>
<dbReference type="STRING" id="7217.B3MPZ1"/>
<accession>B3MPZ1</accession>
<dbReference type="HOGENOM" id="CLU_019358_0_1_1"/>
<dbReference type="OMA" id="NMMRRDY"/>
<dbReference type="SUPFAM" id="SSF64182">
    <property type="entry name" value="DHH phosphoesterases"/>
    <property type="match status" value="1"/>
</dbReference>
<dbReference type="InterPro" id="IPR038763">
    <property type="entry name" value="DHH_sf"/>
</dbReference>
<protein>
    <submittedName>
        <fullName evidence="1">Uncharacterized protein</fullName>
    </submittedName>
</protein>
<evidence type="ECO:0000313" key="2">
    <source>
        <dbReference type="Proteomes" id="UP000007801"/>
    </source>
</evidence>
<reference evidence="1 2" key="1">
    <citation type="journal article" date="2007" name="Nature">
        <title>Evolution of genes and genomes on the Drosophila phylogeny.</title>
        <authorList>
            <consortium name="Drosophila 12 Genomes Consortium"/>
            <person name="Clark A.G."/>
            <person name="Eisen M.B."/>
            <person name="Smith D.R."/>
            <person name="Bergman C.M."/>
            <person name="Oliver B."/>
            <person name="Markow T.A."/>
            <person name="Kaufman T.C."/>
            <person name="Kellis M."/>
            <person name="Gelbart W."/>
            <person name="Iyer V.N."/>
            <person name="Pollard D.A."/>
            <person name="Sackton T.B."/>
            <person name="Larracuente A.M."/>
            <person name="Singh N.D."/>
            <person name="Abad J.P."/>
            <person name="Abt D.N."/>
            <person name="Adryan B."/>
            <person name="Aguade M."/>
            <person name="Akashi H."/>
            <person name="Anderson W.W."/>
            <person name="Aquadro C.F."/>
            <person name="Ardell D.H."/>
            <person name="Arguello R."/>
            <person name="Artieri C.G."/>
            <person name="Barbash D.A."/>
            <person name="Barker D."/>
            <person name="Barsanti P."/>
            <person name="Batterham P."/>
            <person name="Batzoglou S."/>
            <person name="Begun D."/>
            <person name="Bhutkar A."/>
            <person name="Blanco E."/>
            <person name="Bosak S.A."/>
            <person name="Bradley R.K."/>
            <person name="Brand A.D."/>
            <person name="Brent M.R."/>
            <person name="Brooks A.N."/>
            <person name="Brown R.H."/>
            <person name="Butlin R.K."/>
            <person name="Caggese C."/>
            <person name="Calvi B.R."/>
            <person name="Bernardo de Carvalho A."/>
            <person name="Caspi A."/>
            <person name="Castrezana S."/>
            <person name="Celniker S.E."/>
            <person name="Chang J.L."/>
            <person name="Chapple C."/>
            <person name="Chatterji S."/>
            <person name="Chinwalla A."/>
            <person name="Civetta A."/>
            <person name="Clifton S.W."/>
            <person name="Comeron J.M."/>
            <person name="Costello J.C."/>
            <person name="Coyne J.A."/>
            <person name="Daub J."/>
            <person name="David R.G."/>
            <person name="Delcher A.L."/>
            <person name="Delehaunty K."/>
            <person name="Do C.B."/>
            <person name="Ebling H."/>
            <person name="Edwards K."/>
            <person name="Eickbush T."/>
            <person name="Evans J.D."/>
            <person name="Filipski A."/>
            <person name="Findeiss S."/>
            <person name="Freyhult E."/>
            <person name="Fulton L."/>
            <person name="Fulton R."/>
            <person name="Garcia A.C."/>
            <person name="Gardiner A."/>
            <person name="Garfield D.A."/>
            <person name="Garvin B.E."/>
            <person name="Gibson G."/>
            <person name="Gilbert D."/>
            <person name="Gnerre S."/>
            <person name="Godfrey J."/>
            <person name="Good R."/>
            <person name="Gotea V."/>
            <person name="Gravely B."/>
            <person name="Greenberg A.J."/>
            <person name="Griffiths-Jones S."/>
            <person name="Gross S."/>
            <person name="Guigo R."/>
            <person name="Gustafson E.A."/>
            <person name="Haerty W."/>
            <person name="Hahn M.W."/>
            <person name="Halligan D.L."/>
            <person name="Halpern A.L."/>
            <person name="Halter G.M."/>
            <person name="Han M.V."/>
            <person name="Heger A."/>
            <person name="Hillier L."/>
            <person name="Hinrichs A.S."/>
            <person name="Holmes I."/>
            <person name="Hoskins R.A."/>
            <person name="Hubisz M.J."/>
            <person name="Hultmark D."/>
            <person name="Huntley M.A."/>
            <person name="Jaffe D.B."/>
            <person name="Jagadeeshan S."/>
            <person name="Jeck W.R."/>
            <person name="Johnson J."/>
            <person name="Jones C.D."/>
            <person name="Jordan W.C."/>
            <person name="Karpen G.H."/>
            <person name="Kataoka E."/>
            <person name="Keightley P.D."/>
            <person name="Kheradpour P."/>
            <person name="Kirkness E.F."/>
            <person name="Koerich L.B."/>
            <person name="Kristiansen K."/>
            <person name="Kudrna D."/>
            <person name="Kulathinal R.J."/>
            <person name="Kumar S."/>
            <person name="Kwok R."/>
            <person name="Lander E."/>
            <person name="Langley C.H."/>
            <person name="Lapoint R."/>
            <person name="Lazzaro B.P."/>
            <person name="Lee S.J."/>
            <person name="Levesque L."/>
            <person name="Li R."/>
            <person name="Lin C.F."/>
            <person name="Lin M.F."/>
            <person name="Lindblad-Toh K."/>
            <person name="Llopart A."/>
            <person name="Long M."/>
            <person name="Low L."/>
            <person name="Lozovsky E."/>
            <person name="Lu J."/>
            <person name="Luo M."/>
            <person name="Machado C.A."/>
            <person name="Makalowski W."/>
            <person name="Marzo M."/>
            <person name="Matsuda M."/>
            <person name="Matzkin L."/>
            <person name="McAllister B."/>
            <person name="McBride C.S."/>
            <person name="McKernan B."/>
            <person name="McKernan K."/>
            <person name="Mendez-Lago M."/>
            <person name="Minx P."/>
            <person name="Mollenhauer M.U."/>
            <person name="Montooth K."/>
            <person name="Mount S.M."/>
            <person name="Mu X."/>
            <person name="Myers E."/>
            <person name="Negre B."/>
            <person name="Newfeld S."/>
            <person name="Nielsen R."/>
            <person name="Noor M.A."/>
            <person name="O'Grady P."/>
            <person name="Pachter L."/>
            <person name="Papaceit M."/>
            <person name="Parisi M.J."/>
            <person name="Parisi M."/>
            <person name="Parts L."/>
            <person name="Pedersen J.S."/>
            <person name="Pesole G."/>
            <person name="Phillippy A.M."/>
            <person name="Ponting C.P."/>
            <person name="Pop M."/>
            <person name="Porcelli D."/>
            <person name="Powell J.R."/>
            <person name="Prohaska S."/>
            <person name="Pruitt K."/>
            <person name="Puig M."/>
            <person name="Quesneville H."/>
            <person name="Ram K.R."/>
            <person name="Rand D."/>
            <person name="Rasmussen M.D."/>
            <person name="Reed L.K."/>
            <person name="Reenan R."/>
            <person name="Reily A."/>
            <person name="Remington K.A."/>
            <person name="Rieger T.T."/>
            <person name="Ritchie M.G."/>
            <person name="Robin C."/>
            <person name="Rogers Y.H."/>
            <person name="Rohde C."/>
            <person name="Rozas J."/>
            <person name="Rubenfield M.J."/>
            <person name="Ruiz A."/>
            <person name="Russo S."/>
            <person name="Salzberg S.L."/>
            <person name="Sanchez-Gracia A."/>
            <person name="Saranga D.J."/>
            <person name="Sato H."/>
            <person name="Schaeffer S.W."/>
            <person name="Schatz M.C."/>
            <person name="Schlenke T."/>
            <person name="Schwartz R."/>
            <person name="Segarra C."/>
            <person name="Singh R.S."/>
            <person name="Sirot L."/>
            <person name="Sirota M."/>
            <person name="Sisneros N.B."/>
            <person name="Smith C.D."/>
            <person name="Smith T.F."/>
            <person name="Spieth J."/>
            <person name="Stage D.E."/>
            <person name="Stark A."/>
            <person name="Stephan W."/>
            <person name="Strausberg R.L."/>
            <person name="Strempel S."/>
            <person name="Sturgill D."/>
            <person name="Sutton G."/>
            <person name="Sutton G.G."/>
            <person name="Tao W."/>
            <person name="Teichmann S."/>
            <person name="Tobari Y.N."/>
            <person name="Tomimura Y."/>
            <person name="Tsolas J.M."/>
            <person name="Valente V.L."/>
            <person name="Venter E."/>
            <person name="Venter J.C."/>
            <person name="Vicario S."/>
            <person name="Vieira F.G."/>
            <person name="Vilella A.J."/>
            <person name="Villasante A."/>
            <person name="Walenz B."/>
            <person name="Wang J."/>
            <person name="Wasserman M."/>
            <person name="Watts T."/>
            <person name="Wilson D."/>
            <person name="Wilson R.K."/>
            <person name="Wing R.A."/>
            <person name="Wolfner M.F."/>
            <person name="Wong A."/>
            <person name="Wong G.K."/>
            <person name="Wu C.I."/>
            <person name="Wu G."/>
            <person name="Yamamoto D."/>
            <person name="Yang H.P."/>
            <person name="Yang S.P."/>
            <person name="Yorke J.A."/>
            <person name="Yoshida K."/>
            <person name="Zdobnov E."/>
            <person name="Zhang P."/>
            <person name="Zhang Y."/>
            <person name="Zimin A.V."/>
            <person name="Baldwin J."/>
            <person name="Abdouelleil A."/>
            <person name="Abdulkadir J."/>
            <person name="Abebe A."/>
            <person name="Abera B."/>
            <person name="Abreu J."/>
            <person name="Acer S.C."/>
            <person name="Aftuck L."/>
            <person name="Alexander A."/>
            <person name="An P."/>
            <person name="Anderson E."/>
            <person name="Anderson S."/>
            <person name="Arachi H."/>
            <person name="Azer M."/>
            <person name="Bachantsang P."/>
            <person name="Barry A."/>
            <person name="Bayul T."/>
            <person name="Berlin A."/>
            <person name="Bessette D."/>
            <person name="Bloom T."/>
            <person name="Blye J."/>
            <person name="Boguslavskiy L."/>
            <person name="Bonnet C."/>
            <person name="Boukhgalter B."/>
            <person name="Bourzgui I."/>
            <person name="Brown A."/>
            <person name="Cahill P."/>
            <person name="Channer S."/>
            <person name="Cheshatsang Y."/>
            <person name="Chuda L."/>
            <person name="Citroen M."/>
            <person name="Collymore A."/>
            <person name="Cooke P."/>
            <person name="Costello M."/>
            <person name="D'Aco K."/>
            <person name="Daza R."/>
            <person name="De Haan G."/>
            <person name="DeGray S."/>
            <person name="DeMaso C."/>
            <person name="Dhargay N."/>
            <person name="Dooley K."/>
            <person name="Dooley E."/>
            <person name="Doricent M."/>
            <person name="Dorje P."/>
            <person name="Dorjee K."/>
            <person name="Dupes A."/>
            <person name="Elong R."/>
            <person name="Falk J."/>
            <person name="Farina A."/>
            <person name="Faro S."/>
            <person name="Ferguson D."/>
            <person name="Fisher S."/>
            <person name="Foley C.D."/>
            <person name="Franke A."/>
            <person name="Friedrich D."/>
            <person name="Gadbois L."/>
            <person name="Gearin G."/>
            <person name="Gearin C.R."/>
            <person name="Giannoukos G."/>
            <person name="Goode T."/>
            <person name="Graham J."/>
            <person name="Grandbois E."/>
            <person name="Grewal S."/>
            <person name="Gyaltsen K."/>
            <person name="Hafez N."/>
            <person name="Hagos B."/>
            <person name="Hall J."/>
            <person name="Henson C."/>
            <person name="Hollinger A."/>
            <person name="Honan T."/>
            <person name="Huard M.D."/>
            <person name="Hughes L."/>
            <person name="Hurhula B."/>
            <person name="Husby M.E."/>
            <person name="Kamat A."/>
            <person name="Kanga B."/>
            <person name="Kashin S."/>
            <person name="Khazanovich D."/>
            <person name="Kisner P."/>
            <person name="Lance K."/>
            <person name="Lara M."/>
            <person name="Lee W."/>
            <person name="Lennon N."/>
            <person name="Letendre F."/>
            <person name="LeVine R."/>
            <person name="Lipovsky A."/>
            <person name="Liu X."/>
            <person name="Liu J."/>
            <person name="Liu S."/>
            <person name="Lokyitsang T."/>
            <person name="Lokyitsang Y."/>
            <person name="Lubonja R."/>
            <person name="Lui A."/>
            <person name="MacDonald P."/>
            <person name="Magnisalis V."/>
            <person name="Maru K."/>
            <person name="Matthews C."/>
            <person name="McCusker W."/>
            <person name="McDonough S."/>
            <person name="Mehta T."/>
            <person name="Meldrim J."/>
            <person name="Meneus L."/>
            <person name="Mihai O."/>
            <person name="Mihalev A."/>
            <person name="Mihova T."/>
            <person name="Mittelman R."/>
            <person name="Mlenga V."/>
            <person name="Montmayeur A."/>
            <person name="Mulrain L."/>
            <person name="Navidi A."/>
            <person name="Naylor J."/>
            <person name="Negash T."/>
            <person name="Nguyen T."/>
            <person name="Nguyen N."/>
            <person name="Nicol R."/>
            <person name="Norbu C."/>
            <person name="Norbu N."/>
            <person name="Novod N."/>
            <person name="O'Neill B."/>
            <person name="Osman S."/>
            <person name="Markiewicz E."/>
            <person name="Oyono O.L."/>
            <person name="Patti C."/>
            <person name="Phunkhang P."/>
            <person name="Pierre F."/>
            <person name="Priest M."/>
            <person name="Raghuraman S."/>
            <person name="Rege F."/>
            <person name="Reyes R."/>
            <person name="Rise C."/>
            <person name="Rogov P."/>
            <person name="Ross K."/>
            <person name="Ryan E."/>
            <person name="Settipalli S."/>
            <person name="Shea T."/>
            <person name="Sherpa N."/>
            <person name="Shi L."/>
            <person name="Shih D."/>
            <person name="Sparrow T."/>
            <person name="Spaulding J."/>
            <person name="Stalker J."/>
            <person name="Stange-Thomann N."/>
            <person name="Stavropoulos S."/>
            <person name="Stone C."/>
            <person name="Strader C."/>
            <person name="Tesfaye S."/>
            <person name="Thomson T."/>
            <person name="Thoulutsang Y."/>
            <person name="Thoulutsang D."/>
            <person name="Topham K."/>
            <person name="Topping I."/>
            <person name="Tsamla T."/>
            <person name="Vassiliev H."/>
            <person name="Vo A."/>
            <person name="Wangchuk T."/>
            <person name="Wangdi T."/>
            <person name="Weiand M."/>
            <person name="Wilkinson J."/>
            <person name="Wilson A."/>
            <person name="Yadav S."/>
            <person name="Young G."/>
            <person name="Yu Q."/>
            <person name="Zembek L."/>
            <person name="Zhong D."/>
            <person name="Zimmer A."/>
            <person name="Zwirko Z."/>
            <person name="Jaffe D.B."/>
            <person name="Alvarez P."/>
            <person name="Brockman W."/>
            <person name="Butler J."/>
            <person name="Chin C."/>
            <person name="Gnerre S."/>
            <person name="Grabherr M."/>
            <person name="Kleber M."/>
            <person name="Mauceli E."/>
            <person name="MacCallum I."/>
        </authorList>
    </citation>
    <scope>NUCLEOTIDE SEQUENCE [LARGE SCALE GENOMIC DNA]</scope>
    <source>
        <strain evidence="2">Tucson 14024-0371.13</strain>
    </source>
</reference>
<dbReference type="PANTHER" id="PTHR12112">
    <property type="entry name" value="BNIP - RELATED"/>
    <property type="match status" value="1"/>
</dbReference>
<dbReference type="KEGG" id="dan:6503049"/>
<sequence length="438" mass="50883">MGDPETETLDFTSYLAESQRLIDWAPGYTGPEMIYLCLTHESCDLDSVVSTLAIAYLRYCNKGCLPHFYVPVLDMQRSDFPVKTEVCFLLAKQGIRAETHLTFRDDLAEELLLKSRFILINHHVSPFHYCAEEVYDYRSFQSEAARLPTYCQRVMYPVRSCAALAAARYANSMSNYASVRCVQVFELLHAALLLTNRNFKTIPVAKLRFFQDYRMMHFLERYLGKLRDDQRTILYNTLVRSIFDLSHLSLPQILRREFKIVKASRYIKDDIRTMRMLQCCFPMALTRFIAFENAEMAIREFAGHFGCSFVLMLGTSIRPGGSLVVKELAVIPVDGLIELEHRRFFDHLIINLCAANKPQLDLEPYRNLDFMQGGYFFVNAWNIYYYTVLDLLQRICYDFITDGGADIKEELEAEQRSAEEKKKGKRKPKLKIKFVVSK</sequence>
<dbReference type="GeneID" id="6503049"/>
<dbReference type="GO" id="GO:0005737">
    <property type="term" value="C:cytoplasm"/>
    <property type="evidence" value="ECO:0007669"/>
    <property type="project" value="TreeGrafter"/>
</dbReference>
<gene>
    <name evidence="1" type="primary">Dana\GF20340</name>
    <name evidence="1" type="synonym">dana_GLEANR_2751</name>
    <name evidence="1" type="ORF">GF20340</name>
</gene>
<name>B3MPZ1_DROAN</name>
<dbReference type="Gene3D" id="3.90.1640.10">
    <property type="entry name" value="inorganic pyrophosphatase (n-terminal core)"/>
    <property type="match status" value="1"/>
</dbReference>
<dbReference type="AlphaFoldDB" id="B3MPZ1"/>
<dbReference type="PhylomeDB" id="B3MPZ1"/>
<evidence type="ECO:0000313" key="1">
    <source>
        <dbReference type="EMBL" id="EDV44417.1"/>
    </source>
</evidence>